<dbReference type="Pfam" id="PF01695">
    <property type="entry name" value="IstB_IS21"/>
    <property type="match status" value="1"/>
</dbReference>
<dbReference type="SUPFAM" id="SSF52540">
    <property type="entry name" value="P-loop containing nucleoside triphosphate hydrolases"/>
    <property type="match status" value="1"/>
</dbReference>
<dbReference type="InterPro" id="IPR003593">
    <property type="entry name" value="AAA+_ATPase"/>
</dbReference>
<comment type="caution">
    <text evidence="2">The sequence shown here is derived from an EMBL/GenBank/DDBJ whole genome shotgun (WGS) entry which is preliminary data.</text>
</comment>
<protein>
    <submittedName>
        <fullName evidence="2">Primosomal protein DnaI</fullName>
    </submittedName>
</protein>
<dbReference type="PANTHER" id="PTHR30050:SF8">
    <property type="entry name" value="PRIMOSOMAL PROTEIN DNAI"/>
    <property type="match status" value="1"/>
</dbReference>
<sequence length="305" mass="35127">MMEPVEFSFTLSEEQKKAKQKRVAALIKRPQIKQWLKQYDQTAAFVEAHSGRFQDYCDVMKKCEHCQGISFCRQPMTGTRMELRYDGILQNVLVPCHYQIEQQKLYAHEKQYRQCDMPKSYLCVDLAKLDLKEESGEYKGVVMQVLQTIMDEDSSKGLYLWGKPGAGKSYLAAGMCNYFAKKKRSVSFVNVPKLISDLKMMFQEPLAMEAKLASIRHVDVLVLDDIGGESVTSWSRDDILLPILDGRMEGKKLTIFTSNYRMQELKEKWALGNGKQMEPMAAERLLERISTLSTEIFVKGNSRRK</sequence>
<evidence type="ECO:0000313" key="3">
    <source>
        <dbReference type="Proteomes" id="UP000295773"/>
    </source>
</evidence>
<dbReference type="SMART" id="SM00382">
    <property type="entry name" value="AAA"/>
    <property type="match status" value="1"/>
</dbReference>
<dbReference type="AlphaFoldDB" id="A0A4R3SUB5"/>
<name>A0A4R3SUB5_9FIRM</name>
<keyword evidence="3" id="KW-1185">Reference proteome</keyword>
<proteinExistence type="predicted"/>
<dbReference type="GO" id="GO:0005524">
    <property type="term" value="F:ATP binding"/>
    <property type="evidence" value="ECO:0007669"/>
    <property type="project" value="InterPro"/>
</dbReference>
<dbReference type="CDD" id="cd00009">
    <property type="entry name" value="AAA"/>
    <property type="match status" value="1"/>
</dbReference>
<reference evidence="2 3" key="1">
    <citation type="submission" date="2019-03" db="EMBL/GenBank/DDBJ databases">
        <title>Genomic Encyclopedia of Type Strains, Phase IV (KMG-IV): sequencing the most valuable type-strain genomes for metagenomic binning, comparative biology and taxonomic classification.</title>
        <authorList>
            <person name="Goeker M."/>
        </authorList>
    </citation>
    <scope>NUCLEOTIDE SEQUENCE [LARGE SCALE GENOMIC DNA]</scope>
    <source>
        <strain evidence="2 3">DSM 29481</strain>
    </source>
</reference>
<feature type="domain" description="AAA+ ATPase" evidence="1">
    <location>
        <begin position="154"/>
        <end position="303"/>
    </location>
</feature>
<dbReference type="GO" id="GO:0006260">
    <property type="term" value="P:DNA replication"/>
    <property type="evidence" value="ECO:0007669"/>
    <property type="project" value="TreeGrafter"/>
</dbReference>
<evidence type="ECO:0000313" key="2">
    <source>
        <dbReference type="EMBL" id="TCU52380.1"/>
    </source>
</evidence>
<organism evidence="2 3">
    <name type="scientific">Longicatena caecimuris</name>
    <dbReference type="NCBI Taxonomy" id="1796635"/>
    <lineage>
        <taxon>Bacteria</taxon>
        <taxon>Bacillati</taxon>
        <taxon>Bacillota</taxon>
        <taxon>Erysipelotrichia</taxon>
        <taxon>Erysipelotrichales</taxon>
        <taxon>Erysipelotrichaceae</taxon>
        <taxon>Longicatena</taxon>
    </lineage>
</organism>
<dbReference type="Gene3D" id="3.40.50.300">
    <property type="entry name" value="P-loop containing nucleotide triphosphate hydrolases"/>
    <property type="match status" value="1"/>
</dbReference>
<dbReference type="InterPro" id="IPR002611">
    <property type="entry name" value="IstB_ATP-bd"/>
</dbReference>
<dbReference type="PANTHER" id="PTHR30050">
    <property type="entry name" value="CHROMOSOMAL REPLICATION INITIATOR PROTEIN DNAA"/>
    <property type="match status" value="1"/>
</dbReference>
<evidence type="ECO:0000259" key="1">
    <source>
        <dbReference type="SMART" id="SM00382"/>
    </source>
</evidence>
<gene>
    <name evidence="2" type="ORF">EDD61_1333</name>
</gene>
<dbReference type="InterPro" id="IPR027417">
    <property type="entry name" value="P-loop_NTPase"/>
</dbReference>
<accession>A0A4R3SUB5</accession>
<dbReference type="EMBL" id="SMBP01000033">
    <property type="protein sequence ID" value="TCU52380.1"/>
    <property type="molecule type" value="Genomic_DNA"/>
</dbReference>
<dbReference type="Proteomes" id="UP000295773">
    <property type="component" value="Unassembled WGS sequence"/>
</dbReference>
<dbReference type="RefSeq" id="WP_132225781.1">
    <property type="nucleotide sequence ID" value="NZ_JANKBG010000034.1"/>
</dbReference>